<feature type="domain" description="PPIase cyclophilin-type" evidence="2">
    <location>
        <begin position="109"/>
        <end position="261"/>
    </location>
</feature>
<evidence type="ECO:0000256" key="1">
    <source>
        <dbReference type="SAM" id="Phobius"/>
    </source>
</evidence>
<dbReference type="InterPro" id="IPR002130">
    <property type="entry name" value="Cyclophilin-type_PPIase_dom"/>
</dbReference>
<dbReference type="PROSITE" id="PS51257">
    <property type="entry name" value="PROKAR_LIPOPROTEIN"/>
    <property type="match status" value="1"/>
</dbReference>
<evidence type="ECO:0000259" key="2">
    <source>
        <dbReference type="Pfam" id="PF00160"/>
    </source>
</evidence>
<dbReference type="AlphaFoldDB" id="A0AAW1VWF1"/>
<protein>
    <recommendedName>
        <fullName evidence="2">PPIase cyclophilin-type domain-containing protein</fullName>
    </recommendedName>
</protein>
<keyword evidence="1" id="KW-0812">Transmembrane</keyword>
<keyword evidence="4" id="KW-1185">Reference proteome</keyword>
<dbReference type="GO" id="GO:0003755">
    <property type="term" value="F:peptidyl-prolyl cis-trans isomerase activity"/>
    <property type="evidence" value="ECO:0007669"/>
    <property type="project" value="InterPro"/>
</dbReference>
<dbReference type="FunFam" id="2.40.100.10:FF:000086">
    <property type="entry name" value="Predicted protein"/>
    <property type="match status" value="1"/>
</dbReference>
<dbReference type="Proteomes" id="UP001457282">
    <property type="component" value="Unassembled WGS sequence"/>
</dbReference>
<organism evidence="3 4">
    <name type="scientific">Rubus argutus</name>
    <name type="common">Southern blackberry</name>
    <dbReference type="NCBI Taxonomy" id="59490"/>
    <lineage>
        <taxon>Eukaryota</taxon>
        <taxon>Viridiplantae</taxon>
        <taxon>Streptophyta</taxon>
        <taxon>Embryophyta</taxon>
        <taxon>Tracheophyta</taxon>
        <taxon>Spermatophyta</taxon>
        <taxon>Magnoliopsida</taxon>
        <taxon>eudicotyledons</taxon>
        <taxon>Gunneridae</taxon>
        <taxon>Pentapetalae</taxon>
        <taxon>rosids</taxon>
        <taxon>fabids</taxon>
        <taxon>Rosales</taxon>
        <taxon>Rosaceae</taxon>
        <taxon>Rosoideae</taxon>
        <taxon>Rosoideae incertae sedis</taxon>
        <taxon>Rubus</taxon>
    </lineage>
</organism>
<comment type="caution">
    <text evidence="3">The sequence shown here is derived from an EMBL/GenBank/DDBJ whole genome shotgun (WGS) entry which is preliminary data.</text>
</comment>
<dbReference type="Pfam" id="PF00160">
    <property type="entry name" value="Pro_isomerase"/>
    <property type="match status" value="1"/>
</dbReference>
<gene>
    <name evidence="3" type="ORF">M0R45_035060</name>
</gene>
<evidence type="ECO:0000313" key="4">
    <source>
        <dbReference type="Proteomes" id="UP001457282"/>
    </source>
</evidence>
<feature type="transmembrane region" description="Helical" evidence="1">
    <location>
        <begin position="12"/>
        <end position="32"/>
    </location>
</feature>
<proteinExistence type="predicted"/>
<name>A0AAW1VWF1_RUBAR</name>
<dbReference type="PANTHER" id="PTHR46873:SF2">
    <property type="entry name" value="PPIASE CYCLOPHILIN-TYPE DOMAIN-CONTAINING PROTEIN"/>
    <property type="match status" value="1"/>
</dbReference>
<feature type="transmembrane region" description="Helical" evidence="1">
    <location>
        <begin position="52"/>
        <end position="71"/>
    </location>
</feature>
<accession>A0AAW1VWF1</accession>
<evidence type="ECO:0000313" key="3">
    <source>
        <dbReference type="EMBL" id="KAK9911137.1"/>
    </source>
</evidence>
<sequence length="277" mass="31110">MGRRQTESDLGRFALVALLFMGAISCCMLYLFVSMVNSSRSAAWLVRECVGIQMGLVYVILGCFVGIESLAEINLVRNKRIRWILDRRDSGNLVMWTSGHIFGKGEGVVGLETEYGVLRIKLFADCAPHSVSYILELLREHYCGGCQFYRAENRGSFWDSVGNHVQNAPFGPPFALIQGSLEAHGIIFKEIPREGNHNIRRGSVAWVGSGPGFFISLANHFEWKKAYTVFGFVLPEDMEIAEKITQLPTKQEVWSNINVSVLERPVALQFQRIKSNS</sequence>
<dbReference type="EMBL" id="JBEDUW010000007">
    <property type="protein sequence ID" value="KAK9911137.1"/>
    <property type="molecule type" value="Genomic_DNA"/>
</dbReference>
<keyword evidence="1" id="KW-0472">Membrane</keyword>
<keyword evidence="1" id="KW-1133">Transmembrane helix</keyword>
<dbReference type="Gene3D" id="2.40.100.10">
    <property type="entry name" value="Cyclophilin-like"/>
    <property type="match status" value="1"/>
</dbReference>
<dbReference type="SUPFAM" id="SSF50891">
    <property type="entry name" value="Cyclophilin-like"/>
    <property type="match status" value="1"/>
</dbReference>
<reference evidence="3 4" key="1">
    <citation type="journal article" date="2023" name="G3 (Bethesda)">
        <title>A chromosome-length genome assembly and annotation of blackberry (Rubus argutus, cv. 'Hillquist').</title>
        <authorList>
            <person name="Bruna T."/>
            <person name="Aryal R."/>
            <person name="Dudchenko O."/>
            <person name="Sargent D.J."/>
            <person name="Mead D."/>
            <person name="Buti M."/>
            <person name="Cavallini A."/>
            <person name="Hytonen T."/>
            <person name="Andres J."/>
            <person name="Pham M."/>
            <person name="Weisz D."/>
            <person name="Mascagni F."/>
            <person name="Usai G."/>
            <person name="Natali L."/>
            <person name="Bassil N."/>
            <person name="Fernandez G.E."/>
            <person name="Lomsadze A."/>
            <person name="Armour M."/>
            <person name="Olukolu B."/>
            <person name="Poorten T."/>
            <person name="Britton C."/>
            <person name="Davik J."/>
            <person name="Ashrafi H."/>
            <person name="Aiden E.L."/>
            <person name="Borodovsky M."/>
            <person name="Worthington M."/>
        </authorList>
    </citation>
    <scope>NUCLEOTIDE SEQUENCE [LARGE SCALE GENOMIC DNA]</scope>
    <source>
        <strain evidence="3">PI 553951</strain>
    </source>
</reference>
<dbReference type="PANTHER" id="PTHR46873">
    <property type="entry name" value="EXPRESSED PROTEIN"/>
    <property type="match status" value="1"/>
</dbReference>
<dbReference type="InterPro" id="IPR029000">
    <property type="entry name" value="Cyclophilin-like_dom_sf"/>
</dbReference>